<dbReference type="Gramene" id="OMERI07G07580.1">
    <property type="protein sequence ID" value="OMERI07G07580.1"/>
    <property type="gene ID" value="OMERI07G07580"/>
</dbReference>
<dbReference type="EnsemblPlants" id="OMERI07G07580.1">
    <property type="protein sequence ID" value="OMERI07G07580.1"/>
    <property type="gene ID" value="OMERI07G07580"/>
</dbReference>
<keyword evidence="1" id="KW-0472">Membrane</keyword>
<sequence>MSPKLYKPKVFDEAFTALVSFFALGRSRSYFVVVVRRSLAMMTHRNFFIGLLMLAMSRSGSMGSITMKSKLLYRLGDNLGNDNMCMLSCRLYGKLDR</sequence>
<dbReference type="Proteomes" id="UP000008021">
    <property type="component" value="Chromosome 7"/>
</dbReference>
<keyword evidence="3" id="KW-1185">Reference proteome</keyword>
<feature type="transmembrane region" description="Helical" evidence="1">
    <location>
        <begin position="45"/>
        <end position="65"/>
    </location>
</feature>
<protein>
    <submittedName>
        <fullName evidence="2">Uncharacterized protein</fullName>
    </submittedName>
</protein>
<reference evidence="2" key="2">
    <citation type="submission" date="2018-05" db="EMBL/GenBank/DDBJ databases">
        <title>OmerRS3 (Oryza meridionalis Reference Sequence Version 3).</title>
        <authorList>
            <person name="Zhang J."/>
            <person name="Kudrna D."/>
            <person name="Lee S."/>
            <person name="Talag J."/>
            <person name="Welchert J."/>
            <person name="Wing R.A."/>
        </authorList>
    </citation>
    <scope>NUCLEOTIDE SEQUENCE [LARGE SCALE GENOMIC DNA]</scope>
    <source>
        <strain evidence="2">cv. OR44</strain>
    </source>
</reference>
<organism evidence="2">
    <name type="scientific">Oryza meridionalis</name>
    <dbReference type="NCBI Taxonomy" id="40149"/>
    <lineage>
        <taxon>Eukaryota</taxon>
        <taxon>Viridiplantae</taxon>
        <taxon>Streptophyta</taxon>
        <taxon>Embryophyta</taxon>
        <taxon>Tracheophyta</taxon>
        <taxon>Spermatophyta</taxon>
        <taxon>Magnoliopsida</taxon>
        <taxon>Liliopsida</taxon>
        <taxon>Poales</taxon>
        <taxon>Poaceae</taxon>
        <taxon>BOP clade</taxon>
        <taxon>Oryzoideae</taxon>
        <taxon>Oryzeae</taxon>
        <taxon>Oryzinae</taxon>
        <taxon>Oryza</taxon>
    </lineage>
</organism>
<dbReference type="AlphaFoldDB" id="A0A0E0E9P9"/>
<evidence type="ECO:0000313" key="2">
    <source>
        <dbReference type="EnsemblPlants" id="OMERI07G07580.1"/>
    </source>
</evidence>
<accession>A0A0E0E9P9</accession>
<evidence type="ECO:0000313" key="3">
    <source>
        <dbReference type="Proteomes" id="UP000008021"/>
    </source>
</evidence>
<name>A0A0E0E9P9_9ORYZ</name>
<proteinExistence type="predicted"/>
<reference evidence="2" key="1">
    <citation type="submission" date="2015-04" db="UniProtKB">
        <authorList>
            <consortium name="EnsemblPlants"/>
        </authorList>
    </citation>
    <scope>IDENTIFICATION</scope>
</reference>
<keyword evidence="1" id="KW-0812">Transmembrane</keyword>
<keyword evidence="1" id="KW-1133">Transmembrane helix</keyword>
<dbReference type="HOGENOM" id="CLU_162974_0_0_1"/>
<evidence type="ECO:0000256" key="1">
    <source>
        <dbReference type="SAM" id="Phobius"/>
    </source>
</evidence>